<dbReference type="RefSeq" id="WP_145193950.1">
    <property type="nucleotide sequence ID" value="NZ_CP036434.1"/>
</dbReference>
<organism evidence="2 3">
    <name type="scientific">Saltatorellus ferox</name>
    <dbReference type="NCBI Taxonomy" id="2528018"/>
    <lineage>
        <taxon>Bacteria</taxon>
        <taxon>Pseudomonadati</taxon>
        <taxon>Planctomycetota</taxon>
        <taxon>Planctomycetia</taxon>
        <taxon>Planctomycetia incertae sedis</taxon>
        <taxon>Saltatorellus</taxon>
    </lineage>
</organism>
<keyword evidence="1" id="KW-0145">Chemotaxis</keyword>
<dbReference type="InterPro" id="IPR028976">
    <property type="entry name" value="CheC-like_sf"/>
</dbReference>
<keyword evidence="3" id="KW-1185">Reference proteome</keyword>
<sequence>MITIVKLQNLFGDLSPRGMEQVFTDWEMLVGFGAKAECAPIVIASGAAEIDRHMDSNHVVIETQIEKNDAGFGHIYFAFPNALVIEIIGEVLMIPDSAKEEKAKSGLSKNDIETFQEMANLLCGSWNRVFQDLERNLRISQSVDDLKVSPSVGAKSALISRIPEGRVAWVETKVLAGDKTYPAMIVLPFGVALAVAEEFYATTDPRSARASGEDRAA</sequence>
<evidence type="ECO:0000313" key="2">
    <source>
        <dbReference type="EMBL" id="QDV04515.1"/>
    </source>
</evidence>
<dbReference type="Gene3D" id="3.40.1550.10">
    <property type="entry name" value="CheC-like"/>
    <property type="match status" value="1"/>
</dbReference>
<evidence type="ECO:0008006" key="4">
    <source>
        <dbReference type="Google" id="ProtNLM"/>
    </source>
</evidence>
<reference evidence="2 3" key="1">
    <citation type="submission" date="2019-02" db="EMBL/GenBank/DDBJ databases">
        <title>Deep-cultivation of Planctomycetes and their phenomic and genomic characterization uncovers novel biology.</title>
        <authorList>
            <person name="Wiegand S."/>
            <person name="Jogler M."/>
            <person name="Boedeker C."/>
            <person name="Pinto D."/>
            <person name="Vollmers J."/>
            <person name="Rivas-Marin E."/>
            <person name="Kohn T."/>
            <person name="Peeters S.H."/>
            <person name="Heuer A."/>
            <person name="Rast P."/>
            <person name="Oberbeckmann S."/>
            <person name="Bunk B."/>
            <person name="Jeske O."/>
            <person name="Meyerdierks A."/>
            <person name="Storesund J.E."/>
            <person name="Kallscheuer N."/>
            <person name="Luecker S."/>
            <person name="Lage O.M."/>
            <person name="Pohl T."/>
            <person name="Merkel B.J."/>
            <person name="Hornburger P."/>
            <person name="Mueller R.-W."/>
            <person name="Bruemmer F."/>
            <person name="Labrenz M."/>
            <person name="Spormann A.M."/>
            <person name="Op den Camp H."/>
            <person name="Overmann J."/>
            <person name="Amann R."/>
            <person name="Jetten M.S.M."/>
            <person name="Mascher T."/>
            <person name="Medema M.H."/>
            <person name="Devos D.P."/>
            <person name="Kaster A.-K."/>
            <person name="Ovreas L."/>
            <person name="Rohde M."/>
            <person name="Galperin M.Y."/>
            <person name="Jogler C."/>
        </authorList>
    </citation>
    <scope>NUCLEOTIDE SEQUENCE [LARGE SCALE GENOMIC DNA]</scope>
    <source>
        <strain evidence="2 3">Poly30</strain>
    </source>
</reference>
<dbReference type="SUPFAM" id="SSF103039">
    <property type="entry name" value="CheC-like"/>
    <property type="match status" value="1"/>
</dbReference>
<dbReference type="Proteomes" id="UP000320390">
    <property type="component" value="Chromosome"/>
</dbReference>
<evidence type="ECO:0000256" key="1">
    <source>
        <dbReference type="ARBA" id="ARBA00022500"/>
    </source>
</evidence>
<dbReference type="AlphaFoldDB" id="A0A518EKA2"/>
<evidence type="ECO:0000313" key="3">
    <source>
        <dbReference type="Proteomes" id="UP000320390"/>
    </source>
</evidence>
<gene>
    <name evidence="2" type="ORF">Poly30_00060</name>
</gene>
<name>A0A518EKA2_9BACT</name>
<dbReference type="GO" id="GO:0006935">
    <property type="term" value="P:chemotaxis"/>
    <property type="evidence" value="ECO:0007669"/>
    <property type="project" value="UniProtKB-KW"/>
</dbReference>
<protein>
    <recommendedName>
        <fullName evidence="4">Chemotaxis phosphatase CheX-like domain-containing protein</fullName>
    </recommendedName>
</protein>
<dbReference type="EMBL" id="CP036434">
    <property type="protein sequence ID" value="QDV04515.1"/>
    <property type="molecule type" value="Genomic_DNA"/>
</dbReference>
<accession>A0A518EKA2</accession>
<proteinExistence type="predicted"/>